<evidence type="ECO:0000256" key="2">
    <source>
        <dbReference type="SAM" id="SignalP"/>
    </source>
</evidence>
<feature type="signal peptide" evidence="2">
    <location>
        <begin position="1"/>
        <end position="20"/>
    </location>
</feature>
<organism evidence="3 4">
    <name type="scientific">Deinococcus reticulitermitis</name>
    <dbReference type="NCBI Taxonomy" id="856736"/>
    <lineage>
        <taxon>Bacteria</taxon>
        <taxon>Thermotogati</taxon>
        <taxon>Deinococcota</taxon>
        <taxon>Deinococci</taxon>
        <taxon>Deinococcales</taxon>
        <taxon>Deinococcaceae</taxon>
        <taxon>Deinococcus</taxon>
    </lineage>
</organism>
<name>A0A1H6Y4J2_9DEIO</name>
<dbReference type="STRING" id="856736.SAMN04488058_10626"/>
<keyword evidence="2" id="KW-0732">Signal</keyword>
<accession>A0A1H6Y4J2</accession>
<protein>
    <submittedName>
        <fullName evidence="3">Uncharacterized protein</fullName>
    </submittedName>
</protein>
<dbReference type="RefSeq" id="WP_092264232.1">
    <property type="nucleotide sequence ID" value="NZ_FNZA01000006.1"/>
</dbReference>
<reference evidence="4" key="1">
    <citation type="submission" date="2016-10" db="EMBL/GenBank/DDBJ databases">
        <authorList>
            <person name="Varghese N."/>
            <person name="Submissions S."/>
        </authorList>
    </citation>
    <scope>NUCLEOTIDE SEQUENCE [LARGE SCALE GENOMIC DNA]</scope>
    <source>
        <strain evidence="4">CGMCC 1.10218</strain>
    </source>
</reference>
<dbReference type="OrthoDB" id="9802240at2"/>
<feature type="region of interest" description="Disordered" evidence="1">
    <location>
        <begin position="252"/>
        <end position="293"/>
    </location>
</feature>
<proteinExistence type="predicted"/>
<evidence type="ECO:0000256" key="1">
    <source>
        <dbReference type="SAM" id="MobiDB-lite"/>
    </source>
</evidence>
<gene>
    <name evidence="3" type="ORF">SAMN04488058_10626</name>
</gene>
<evidence type="ECO:0000313" key="4">
    <source>
        <dbReference type="Proteomes" id="UP000199223"/>
    </source>
</evidence>
<evidence type="ECO:0000313" key="3">
    <source>
        <dbReference type="EMBL" id="SEJ31705.1"/>
    </source>
</evidence>
<keyword evidence="4" id="KW-1185">Reference proteome</keyword>
<feature type="chain" id="PRO_5011542140" evidence="2">
    <location>
        <begin position="21"/>
        <end position="692"/>
    </location>
</feature>
<dbReference type="Proteomes" id="UP000199223">
    <property type="component" value="Unassembled WGS sequence"/>
</dbReference>
<dbReference type="EMBL" id="FNZA01000006">
    <property type="protein sequence ID" value="SEJ31705.1"/>
    <property type="molecule type" value="Genomic_DNA"/>
</dbReference>
<dbReference type="AlphaFoldDB" id="A0A1H6Y4J2"/>
<sequence length="692" mass="74286">MRRWLKLGLLALLLSGAATATTYTQGAWTFTLPDGAEAATENGVRAYRVPGGIYLFTPPEALAGRSLEAVAQATIADLTRGQSSTVKLVDRAALNGATVLAYSGAVTDPQTGAGLIHAYFFFEREGQWGLALLMANGEGDLEKVMEPLSTVNFRPDRLTARQEGTENVVPKLPALPWSTGRTDRTATSAAAVTYPAARKQGLNPRTDLLPDTFDCYFTGESSDRSVRTMTPTPDLRVQVAAGGTYAVNDGVTRTSGRWTQPRKGGERPRLSLEGPLSVRDTSVDGDDDGQSFEATHTASGRRVMCYQGGPRAEALRLELTRKRVGTETLTCQMAAGGPTFALSFGTGTYTTPRGNGRARLVFSGDSYTERWNGLAEFSGGPFDLHIGTMEEDEDGNRELRVTQTVTESRPFYSSSATMLLALCRAKVTPKPRLLYGRAPAPATGVSGGPDGLFVSLQNRPRMAGNLLLPWYELELSLFRPGGYHLAGINPTELGLIPDCGRTKPNGDPFCERYTLGGNQLRFQDSDDGTWDEAQTYRKTEDGFTLGETRYIRVTPLTAAQLAGVYSTDDFSGSGPPGGTLGGGVGVYNTLSNGYLFTPNGQFQWKYSSSGSTLISPSLILGGGVTGGGGSTRTDGGQGRYTLGDNWLTLTFSDGRMQRLYVYGQPAFFLKEDPSRGQQLNVGGSWLKRVGPP</sequence>